<dbReference type="EMBL" id="FNNZ01000002">
    <property type="protein sequence ID" value="SDW20761.1"/>
    <property type="molecule type" value="Genomic_DNA"/>
</dbReference>
<dbReference type="GO" id="GO:0043565">
    <property type="term" value="F:sequence-specific DNA binding"/>
    <property type="evidence" value="ECO:0007669"/>
    <property type="project" value="TreeGrafter"/>
</dbReference>
<dbReference type="InterPro" id="IPR002686">
    <property type="entry name" value="Transposase_17"/>
</dbReference>
<keyword evidence="3" id="KW-1185">Reference proteome</keyword>
<feature type="domain" description="Transposase IS200-like" evidence="1">
    <location>
        <begin position="10"/>
        <end position="143"/>
    </location>
</feature>
<dbReference type="InterPro" id="IPR036515">
    <property type="entry name" value="Transposase_17_sf"/>
</dbReference>
<dbReference type="STRING" id="1058.SAMN05421783_10299"/>
<dbReference type="PANTHER" id="PTHR36966:SF1">
    <property type="entry name" value="REP-ASSOCIATED TYROSINE TRANSPOSASE"/>
    <property type="match status" value="1"/>
</dbReference>
<dbReference type="OrthoDB" id="9794403at2"/>
<name>A0A1H2RMW0_THIRO</name>
<gene>
    <name evidence="2" type="ORF">SAMN05421783_10299</name>
</gene>
<accession>A0A1H2RMW0</accession>
<organism evidence="2 3">
    <name type="scientific">Thiocapsa roseopersicina</name>
    <dbReference type="NCBI Taxonomy" id="1058"/>
    <lineage>
        <taxon>Bacteria</taxon>
        <taxon>Pseudomonadati</taxon>
        <taxon>Pseudomonadota</taxon>
        <taxon>Gammaproteobacteria</taxon>
        <taxon>Chromatiales</taxon>
        <taxon>Chromatiaceae</taxon>
        <taxon>Thiocapsa</taxon>
    </lineage>
</organism>
<dbReference type="GO" id="GO:0006313">
    <property type="term" value="P:DNA transposition"/>
    <property type="evidence" value="ECO:0007669"/>
    <property type="project" value="InterPro"/>
</dbReference>
<dbReference type="AlphaFoldDB" id="A0A1H2RMW0"/>
<sequence>MARTRYRFASEEHPHFLTCTVVEWLPIFTRPETAQVVFDSWSYLQEHAALRIYGFVVLENHLHAVAQAPNLPDVWKRFKSYSARRLIDLLEEQGTRRLLDRMGFTFKARRSDRSYQLWQEGSHPECIEGKVMLRQKLEYIHNNPVKRGFVDDPEHWRWSSARCYAGRAGLVDVFRDW</sequence>
<dbReference type="Gene3D" id="3.30.70.1290">
    <property type="entry name" value="Transposase IS200-like"/>
    <property type="match status" value="1"/>
</dbReference>
<proteinExistence type="predicted"/>
<evidence type="ECO:0000259" key="1">
    <source>
        <dbReference type="SMART" id="SM01321"/>
    </source>
</evidence>
<protein>
    <recommendedName>
        <fullName evidence="1">Transposase IS200-like domain-containing protein</fullName>
    </recommendedName>
</protein>
<dbReference type="GO" id="GO:0004803">
    <property type="term" value="F:transposase activity"/>
    <property type="evidence" value="ECO:0007669"/>
    <property type="project" value="InterPro"/>
</dbReference>
<evidence type="ECO:0000313" key="2">
    <source>
        <dbReference type="EMBL" id="SDW20761.1"/>
    </source>
</evidence>
<dbReference type="InterPro" id="IPR052715">
    <property type="entry name" value="RAYT_transposase"/>
</dbReference>
<evidence type="ECO:0000313" key="3">
    <source>
        <dbReference type="Proteomes" id="UP000198816"/>
    </source>
</evidence>
<dbReference type="SMART" id="SM01321">
    <property type="entry name" value="Y1_Tnp"/>
    <property type="match status" value="1"/>
</dbReference>
<dbReference type="SUPFAM" id="SSF143422">
    <property type="entry name" value="Transposase IS200-like"/>
    <property type="match status" value="1"/>
</dbReference>
<reference evidence="3" key="1">
    <citation type="submission" date="2016-10" db="EMBL/GenBank/DDBJ databases">
        <authorList>
            <person name="Varghese N."/>
            <person name="Submissions S."/>
        </authorList>
    </citation>
    <scope>NUCLEOTIDE SEQUENCE [LARGE SCALE GENOMIC DNA]</scope>
    <source>
        <strain evidence="3">DSM 217</strain>
    </source>
</reference>
<dbReference type="Proteomes" id="UP000198816">
    <property type="component" value="Unassembled WGS sequence"/>
</dbReference>
<dbReference type="NCBIfam" id="NF047646">
    <property type="entry name" value="REP_Tyr_transpos"/>
    <property type="match status" value="1"/>
</dbReference>
<dbReference type="PANTHER" id="PTHR36966">
    <property type="entry name" value="REP-ASSOCIATED TYROSINE TRANSPOSASE"/>
    <property type="match status" value="1"/>
</dbReference>